<proteinExistence type="predicted"/>
<protein>
    <submittedName>
        <fullName evidence="1">Uncharacterized protein</fullName>
    </submittedName>
</protein>
<accession>A0A7U2EYH8</accession>
<dbReference type="EMBL" id="CP069027">
    <property type="protein sequence ID" value="QRC95395.1"/>
    <property type="molecule type" value="Genomic_DNA"/>
</dbReference>
<sequence>MLLRGRSRDSACPMAVECSPLLQSILANSGLIVARPHLTSGDRIILHKHVDCLSNLEYSVRWCINCFKT</sequence>
<evidence type="ECO:0000313" key="1">
    <source>
        <dbReference type="EMBL" id="QRC95395.1"/>
    </source>
</evidence>
<gene>
    <name evidence="1" type="ORF">JI435_407290</name>
</gene>
<reference evidence="2" key="1">
    <citation type="journal article" date="2021" name="BMC Genomics">
        <title>Chromosome-level genome assembly and manually-curated proteome of model necrotroph Parastagonospora nodorum Sn15 reveals a genome-wide trove of candidate effector homologs, and redundancy of virulence-related functions within an accessory chromosome.</title>
        <authorList>
            <person name="Bertazzoni S."/>
            <person name="Jones D.A.B."/>
            <person name="Phan H.T."/>
            <person name="Tan K.-C."/>
            <person name="Hane J.K."/>
        </authorList>
    </citation>
    <scope>NUCLEOTIDE SEQUENCE [LARGE SCALE GENOMIC DNA]</scope>
    <source>
        <strain evidence="2">SN15 / ATCC MYA-4574 / FGSC 10173)</strain>
    </source>
</reference>
<dbReference type="VEuPathDB" id="FungiDB:JI435_407290"/>
<evidence type="ECO:0000313" key="2">
    <source>
        <dbReference type="Proteomes" id="UP000663193"/>
    </source>
</evidence>
<organism evidence="1 2">
    <name type="scientific">Phaeosphaeria nodorum (strain SN15 / ATCC MYA-4574 / FGSC 10173)</name>
    <name type="common">Glume blotch fungus</name>
    <name type="synonym">Parastagonospora nodorum</name>
    <dbReference type="NCBI Taxonomy" id="321614"/>
    <lineage>
        <taxon>Eukaryota</taxon>
        <taxon>Fungi</taxon>
        <taxon>Dikarya</taxon>
        <taxon>Ascomycota</taxon>
        <taxon>Pezizomycotina</taxon>
        <taxon>Dothideomycetes</taxon>
        <taxon>Pleosporomycetidae</taxon>
        <taxon>Pleosporales</taxon>
        <taxon>Pleosporineae</taxon>
        <taxon>Phaeosphaeriaceae</taxon>
        <taxon>Parastagonospora</taxon>
    </lineage>
</organism>
<name>A0A7U2EYH8_PHANO</name>
<dbReference type="AlphaFoldDB" id="A0A7U2EYH8"/>
<dbReference type="Proteomes" id="UP000663193">
    <property type="component" value="Chromosome 5"/>
</dbReference>
<keyword evidence="2" id="KW-1185">Reference proteome</keyword>